<dbReference type="EMBL" id="BAABFO010000015">
    <property type="protein sequence ID" value="GAA4336597.1"/>
    <property type="molecule type" value="Genomic_DNA"/>
</dbReference>
<name>A0ABP8HAA9_9BURK</name>
<dbReference type="Pfam" id="PF19305">
    <property type="entry name" value="MmgE_PrpD_C"/>
    <property type="match status" value="1"/>
</dbReference>
<feature type="domain" description="MmgE/PrpD C-terminal" evidence="3">
    <location>
        <begin position="275"/>
        <end position="446"/>
    </location>
</feature>
<dbReference type="InterPro" id="IPR042183">
    <property type="entry name" value="MmgE/PrpD_sf_1"/>
</dbReference>
<proteinExistence type="inferred from homology"/>
<sequence length="462" mass="47327">MAASDTVTRVLARWCADTPFDGIPGDVLASTRLRILDTLGLGIAGAASPIGRALSAAVGEARCPQGGATVLAGPAGVPAQTAAFANGALAEALDFGDSHNETVVHVSSPVVAAALAAAEARGLPGPELLRIVALASELTCRVALGAPGAFHARGFHPTGIFGAFGAAAAAALARRLDARRMADALGIAGGFAAGLLESWADGTWAKAAQPGWGAMAGVLAADLAHGGLTGPGTVIEGRAGVYASHVQGAAAPDFARIAADLGRTWENREISFKPYPNAHIMHGVIDAAFDALRSGGFGPGEVESVDCLVAGYMVDTICEPRQSKQRPATPAQARISAAHSVAELFCTGRMDLSNYTEASLADPAIRALAARIGYEVQPQWTGRKTYPGGVRVRLRDGRTIERIAQANLGSRANPMTRAAIEAKFHACTAALLPRERADAIVAAVFDEDGPDARGLMRLAAAV</sequence>
<dbReference type="PANTHER" id="PTHR16943">
    <property type="entry name" value="2-METHYLCITRATE DEHYDRATASE-RELATED"/>
    <property type="match status" value="1"/>
</dbReference>
<dbReference type="PANTHER" id="PTHR16943:SF8">
    <property type="entry name" value="2-METHYLCITRATE DEHYDRATASE"/>
    <property type="match status" value="1"/>
</dbReference>
<dbReference type="InterPro" id="IPR036148">
    <property type="entry name" value="MmgE/PrpD_sf"/>
</dbReference>
<comment type="caution">
    <text evidence="4">The sequence shown here is derived from an EMBL/GenBank/DDBJ whole genome shotgun (WGS) entry which is preliminary data.</text>
</comment>
<comment type="similarity">
    <text evidence="1">Belongs to the PrpD family.</text>
</comment>
<dbReference type="Proteomes" id="UP001501671">
    <property type="component" value="Unassembled WGS sequence"/>
</dbReference>
<dbReference type="InterPro" id="IPR005656">
    <property type="entry name" value="MmgE_PrpD"/>
</dbReference>
<evidence type="ECO:0000256" key="1">
    <source>
        <dbReference type="ARBA" id="ARBA00006174"/>
    </source>
</evidence>
<evidence type="ECO:0000313" key="4">
    <source>
        <dbReference type="EMBL" id="GAA4336597.1"/>
    </source>
</evidence>
<reference evidence="5" key="1">
    <citation type="journal article" date="2019" name="Int. J. Syst. Evol. Microbiol.">
        <title>The Global Catalogue of Microorganisms (GCM) 10K type strain sequencing project: providing services to taxonomists for standard genome sequencing and annotation.</title>
        <authorList>
            <consortium name="The Broad Institute Genomics Platform"/>
            <consortium name="The Broad Institute Genome Sequencing Center for Infectious Disease"/>
            <person name="Wu L."/>
            <person name="Ma J."/>
        </authorList>
    </citation>
    <scope>NUCLEOTIDE SEQUENCE [LARGE SCALE GENOMIC DNA]</scope>
    <source>
        <strain evidence="5">JCM 17666</strain>
    </source>
</reference>
<dbReference type="Gene3D" id="3.30.1330.120">
    <property type="entry name" value="2-methylcitrate dehydratase PrpD"/>
    <property type="match status" value="1"/>
</dbReference>
<dbReference type="Gene3D" id="1.10.4100.10">
    <property type="entry name" value="2-methylcitrate dehydratase PrpD"/>
    <property type="match status" value="1"/>
</dbReference>
<dbReference type="SUPFAM" id="SSF103378">
    <property type="entry name" value="2-methylcitrate dehydratase PrpD"/>
    <property type="match status" value="1"/>
</dbReference>
<dbReference type="InterPro" id="IPR042188">
    <property type="entry name" value="MmgE/PrpD_sf_2"/>
</dbReference>
<organism evidence="4 5">
    <name type="scientific">Pigmentiphaga soli</name>
    <dbReference type="NCBI Taxonomy" id="1007095"/>
    <lineage>
        <taxon>Bacteria</taxon>
        <taxon>Pseudomonadati</taxon>
        <taxon>Pseudomonadota</taxon>
        <taxon>Betaproteobacteria</taxon>
        <taxon>Burkholderiales</taxon>
        <taxon>Alcaligenaceae</taxon>
        <taxon>Pigmentiphaga</taxon>
    </lineage>
</organism>
<gene>
    <name evidence="4" type="ORF">GCM10023144_31160</name>
</gene>
<evidence type="ECO:0000259" key="2">
    <source>
        <dbReference type="Pfam" id="PF03972"/>
    </source>
</evidence>
<dbReference type="InterPro" id="IPR045336">
    <property type="entry name" value="MmgE_PrpD_N"/>
</dbReference>
<accession>A0ABP8HAA9</accession>
<keyword evidence="5" id="KW-1185">Reference proteome</keyword>
<dbReference type="RefSeq" id="WP_345250783.1">
    <property type="nucleotide sequence ID" value="NZ_BAABFO010000015.1"/>
</dbReference>
<dbReference type="InterPro" id="IPR045337">
    <property type="entry name" value="MmgE_PrpD_C"/>
</dbReference>
<feature type="domain" description="MmgE/PrpD N-terminal" evidence="2">
    <location>
        <begin position="11"/>
        <end position="248"/>
    </location>
</feature>
<protein>
    <submittedName>
        <fullName evidence="4">MmgE/PrpD family protein</fullName>
    </submittedName>
</protein>
<evidence type="ECO:0000259" key="3">
    <source>
        <dbReference type="Pfam" id="PF19305"/>
    </source>
</evidence>
<evidence type="ECO:0000313" key="5">
    <source>
        <dbReference type="Proteomes" id="UP001501671"/>
    </source>
</evidence>
<dbReference type="Pfam" id="PF03972">
    <property type="entry name" value="MmgE_PrpD_N"/>
    <property type="match status" value="1"/>
</dbReference>